<keyword evidence="3" id="KW-1185">Reference proteome</keyword>
<sequence>MRTETECRSEIRSQGQESVRSHKSEYSDETETFWVEFTTLFNERRKREGRSPTKIYNILSEKIELSSITLAGSARDRVEVYRKPFMASHQAMADGLRCVRIIMGFVSMRGARVIMGKQEKSQLSKSRQEVNINWILSSSEPKPIGFFRLTHPTSRARAIENYRKCFDLAIKRSEGDKLSELRAMNIDEASIQRDWEIWLKEKKAILACRTNHDTGLRIQQDFTSTMADIVGIAGEIKSANNKVNDIEEHGNRKHQLDDEVLDNEIPVASVPSVTKKARSEDNDVDEEHEAIYIRAVHLAHKIEGSSISDISSSIDEENLENGLREASESMVGKVERTPLIVDDIDLEKIFKDYCDECRNNFDDIMDMRPTSRFTDEISEEYWDKFVLGTYPKHNISEEWENFIQEFFKPRDSLEEWKKAWRGLYEKIDGNKKDLVNVIYNILGPYIKAFEAPFNILRSGDLRENQYNAQFISPILENTMNTVCSVDWRILEIPVESSKARRNTGLNPIVDTVLEAKCADGLARLWQSHEEVFLYEQTGPPNFDDITQFHIHDYKLIRTMRDVLNQRIFLRLKNGIYDHKDLASFSAFGNRSEVSLFWLTIHQKSYCLREYGTFKIPSTWQELPVLSEAIITCLKFFSFMKENIEVKNSYIEQNQKLLAKRRVHSVKQNQSSPNRPKKRKSKK</sequence>
<comment type="caution">
    <text evidence="2">The sequence shown here is derived from an EMBL/GenBank/DDBJ whole genome shotgun (WGS) entry which is preliminary data.</text>
</comment>
<dbReference type="AlphaFoldDB" id="A0A9N9CZ20"/>
<dbReference type="OrthoDB" id="2384284at2759"/>
<feature type="non-terminal residue" evidence="2">
    <location>
        <position position="1"/>
    </location>
</feature>
<evidence type="ECO:0000313" key="3">
    <source>
        <dbReference type="Proteomes" id="UP000789831"/>
    </source>
</evidence>
<feature type="compositionally biased region" description="Basic and acidic residues" evidence="1">
    <location>
        <begin position="1"/>
        <end position="11"/>
    </location>
</feature>
<protein>
    <submittedName>
        <fullName evidence="2">12057_t:CDS:1</fullName>
    </submittedName>
</protein>
<dbReference type="Proteomes" id="UP000789831">
    <property type="component" value="Unassembled WGS sequence"/>
</dbReference>
<dbReference type="EMBL" id="CAJVPL010002815">
    <property type="protein sequence ID" value="CAG8620347.1"/>
    <property type="molecule type" value="Genomic_DNA"/>
</dbReference>
<organism evidence="2 3">
    <name type="scientific">Ambispora gerdemannii</name>
    <dbReference type="NCBI Taxonomy" id="144530"/>
    <lineage>
        <taxon>Eukaryota</taxon>
        <taxon>Fungi</taxon>
        <taxon>Fungi incertae sedis</taxon>
        <taxon>Mucoromycota</taxon>
        <taxon>Glomeromycotina</taxon>
        <taxon>Glomeromycetes</taxon>
        <taxon>Archaeosporales</taxon>
        <taxon>Ambisporaceae</taxon>
        <taxon>Ambispora</taxon>
    </lineage>
</organism>
<proteinExistence type="predicted"/>
<feature type="region of interest" description="Disordered" evidence="1">
    <location>
        <begin position="661"/>
        <end position="682"/>
    </location>
</feature>
<name>A0A9N9CZ20_9GLOM</name>
<feature type="region of interest" description="Disordered" evidence="1">
    <location>
        <begin position="1"/>
        <end position="24"/>
    </location>
</feature>
<accession>A0A9N9CZ20</accession>
<gene>
    <name evidence="2" type="ORF">AGERDE_LOCUS10034</name>
</gene>
<evidence type="ECO:0000313" key="2">
    <source>
        <dbReference type="EMBL" id="CAG8620347.1"/>
    </source>
</evidence>
<reference evidence="2" key="1">
    <citation type="submission" date="2021-06" db="EMBL/GenBank/DDBJ databases">
        <authorList>
            <person name="Kallberg Y."/>
            <person name="Tangrot J."/>
            <person name="Rosling A."/>
        </authorList>
    </citation>
    <scope>NUCLEOTIDE SEQUENCE</scope>
    <source>
        <strain evidence="2">MT106</strain>
    </source>
</reference>
<evidence type="ECO:0000256" key="1">
    <source>
        <dbReference type="SAM" id="MobiDB-lite"/>
    </source>
</evidence>